<organism evidence="2 3">
    <name type="scientific">Belliella calami</name>
    <dbReference type="NCBI Taxonomy" id="2923436"/>
    <lineage>
        <taxon>Bacteria</taxon>
        <taxon>Pseudomonadati</taxon>
        <taxon>Bacteroidota</taxon>
        <taxon>Cytophagia</taxon>
        <taxon>Cytophagales</taxon>
        <taxon>Cyclobacteriaceae</taxon>
        <taxon>Belliella</taxon>
    </lineage>
</organism>
<dbReference type="EMBL" id="JAKZGS010000028">
    <property type="protein sequence ID" value="MCH7400110.1"/>
    <property type="molecule type" value="Genomic_DNA"/>
</dbReference>
<keyword evidence="1" id="KW-0732">Signal</keyword>
<proteinExistence type="predicted"/>
<accession>A0ABS9UUM1</accession>
<dbReference type="PROSITE" id="PS51257">
    <property type="entry name" value="PROKAR_LIPOPROTEIN"/>
    <property type="match status" value="1"/>
</dbReference>
<comment type="caution">
    <text evidence="2">The sequence shown here is derived from an EMBL/GenBank/DDBJ whole genome shotgun (WGS) entry which is preliminary data.</text>
</comment>
<name>A0ABS9UUM1_9BACT</name>
<feature type="signal peptide" evidence="1">
    <location>
        <begin position="1"/>
        <end position="18"/>
    </location>
</feature>
<gene>
    <name evidence="2" type="ORF">MM236_19095</name>
</gene>
<reference evidence="2" key="1">
    <citation type="submission" date="2022-03" db="EMBL/GenBank/DDBJ databases">
        <title>De novo assembled genomes of Belliella spp. (Cyclobacteriaceae) strains.</title>
        <authorList>
            <person name="Szabo A."/>
            <person name="Korponai K."/>
            <person name="Felfoldi T."/>
        </authorList>
    </citation>
    <scope>NUCLEOTIDE SEQUENCE</scope>
    <source>
        <strain evidence="2">DSM 107340</strain>
    </source>
</reference>
<dbReference type="Proteomes" id="UP001165488">
    <property type="component" value="Unassembled WGS sequence"/>
</dbReference>
<sequence length="147" mass="16411">MKKLSLILLVMITLLACSTEDTEPRGELKVNVKYKFEGNDNHPVADPIPVYLFTNLGGSIHGYTYRGNGKMRNDGGQELEYSSVAYLSSGVVNFTNLDIATHTVVLDMLDSKLEITRTTAINLQTHKGKGELNFNIDIHPYTPFNIY</sequence>
<feature type="chain" id="PRO_5046860176" evidence="1">
    <location>
        <begin position="19"/>
        <end position="147"/>
    </location>
</feature>
<keyword evidence="3" id="KW-1185">Reference proteome</keyword>
<evidence type="ECO:0000313" key="3">
    <source>
        <dbReference type="Proteomes" id="UP001165488"/>
    </source>
</evidence>
<evidence type="ECO:0000313" key="2">
    <source>
        <dbReference type="EMBL" id="MCH7400110.1"/>
    </source>
</evidence>
<dbReference type="RefSeq" id="WP_241276603.1">
    <property type="nucleotide sequence ID" value="NZ_JAKZGS010000028.1"/>
</dbReference>
<evidence type="ECO:0000256" key="1">
    <source>
        <dbReference type="SAM" id="SignalP"/>
    </source>
</evidence>
<protein>
    <submittedName>
        <fullName evidence="2">Uncharacterized protein</fullName>
    </submittedName>
</protein>